<evidence type="ECO:0000256" key="2">
    <source>
        <dbReference type="ARBA" id="ARBA00009261"/>
    </source>
</evidence>
<dbReference type="PROSITE" id="PS00873">
    <property type="entry name" value="NA_ALANINE_SYMP"/>
    <property type="match status" value="1"/>
</dbReference>
<evidence type="ECO:0000256" key="3">
    <source>
        <dbReference type="ARBA" id="ARBA00022448"/>
    </source>
</evidence>
<feature type="transmembrane region" description="Helical" evidence="8">
    <location>
        <begin position="6"/>
        <end position="24"/>
    </location>
</feature>
<dbReference type="InterPro" id="IPR001463">
    <property type="entry name" value="Na/Ala_symport"/>
</dbReference>
<keyword evidence="3 8" id="KW-0813">Transport</keyword>
<evidence type="ECO:0000313" key="10">
    <source>
        <dbReference type="Proteomes" id="UP001560685"/>
    </source>
</evidence>
<keyword evidence="6 8" id="KW-1133">Transmembrane helix</keyword>
<organism evidence="9 10">
    <name type="scientific">Hyphococcus lacteus</name>
    <dbReference type="NCBI Taxonomy" id="3143536"/>
    <lineage>
        <taxon>Bacteria</taxon>
        <taxon>Pseudomonadati</taxon>
        <taxon>Pseudomonadota</taxon>
        <taxon>Alphaproteobacteria</taxon>
        <taxon>Parvularculales</taxon>
        <taxon>Parvularculaceae</taxon>
        <taxon>Hyphococcus</taxon>
    </lineage>
</organism>
<dbReference type="Proteomes" id="UP001560685">
    <property type="component" value="Unassembled WGS sequence"/>
</dbReference>
<feature type="transmembrane region" description="Helical" evidence="8">
    <location>
        <begin position="207"/>
        <end position="228"/>
    </location>
</feature>
<evidence type="ECO:0000256" key="7">
    <source>
        <dbReference type="ARBA" id="ARBA00023136"/>
    </source>
</evidence>
<dbReference type="Pfam" id="PF01235">
    <property type="entry name" value="Na_Ala_symp"/>
    <property type="match status" value="1"/>
</dbReference>
<keyword evidence="10" id="KW-1185">Reference proteome</keyword>
<dbReference type="PRINTS" id="PR00175">
    <property type="entry name" value="NAALASMPORT"/>
</dbReference>
<feature type="transmembrane region" description="Helical" evidence="8">
    <location>
        <begin position="88"/>
        <end position="111"/>
    </location>
</feature>
<reference evidence="9 10" key="1">
    <citation type="submission" date="2024-05" db="EMBL/GenBank/DDBJ databases">
        <title>Three bacterial strains, DH-69, EH-24, and ECK-19 isolated from coastal sediments.</title>
        <authorList>
            <person name="Ye Y.-Q."/>
            <person name="Du Z.-J."/>
        </authorList>
    </citation>
    <scope>NUCLEOTIDE SEQUENCE [LARGE SCALE GENOMIC DNA]</scope>
    <source>
        <strain evidence="9 10">ECK-19</strain>
    </source>
</reference>
<comment type="similarity">
    <text evidence="2 8">Belongs to the alanine or glycine:cation symporter (AGCS) (TC 2.A.25) family.</text>
</comment>
<accession>A0ABV3Z6T0</accession>
<evidence type="ECO:0000313" key="9">
    <source>
        <dbReference type="EMBL" id="MEX6634521.1"/>
    </source>
</evidence>
<evidence type="ECO:0000256" key="5">
    <source>
        <dbReference type="ARBA" id="ARBA00022692"/>
    </source>
</evidence>
<dbReference type="EMBL" id="JBEHZE010000001">
    <property type="protein sequence ID" value="MEX6634521.1"/>
    <property type="molecule type" value="Genomic_DNA"/>
</dbReference>
<gene>
    <name evidence="9" type="ORF">ABFZ84_13275</name>
</gene>
<feature type="transmembrane region" description="Helical" evidence="8">
    <location>
        <begin position="139"/>
        <end position="160"/>
    </location>
</feature>
<keyword evidence="5 8" id="KW-0812">Transmembrane</keyword>
<sequence length="452" mass="48421">MANWIWGLPLVLLITGSGMFFFLFSRFLPFRHLPHSIAVLTGRHDQSGDPGLISHFQALSVALAATIGMGNIAGVAIAISVGGPGAIFWMWMSAILGMATKYFTCTLAVMYRGRDSEGVLQGGPMYVIVEGLGKKWKPLAIWFCVAGMAGCLPVFNANQLTQAVRDILLIPAGVEDLKTASFIIGLILMSITAAVIFGGLKRISHVVTMVVPFMVIIYVIAVLGIILINVEDVPKYFTLIFTDAFSANFFKGDAMFGGALGGLILLGVRRAAFSNEAGLGTAPMAHGAAKTSEPVHEGLVAMLGPVIDTLIVCTMTALAILMTGVWQSTESNGVTLTANAFESAYPGFGGYILLLCILSFGGSSLISYSYFGKKCFSFLFGVKRSWVYNAVYVATILMGAVSSLGLILNFIDFSFAMMAIPTVTSALILSPKVIKTSKEYFQRQRAEEQQSI</sequence>
<evidence type="ECO:0000256" key="8">
    <source>
        <dbReference type="RuleBase" id="RU363064"/>
    </source>
</evidence>
<feature type="transmembrane region" description="Helical" evidence="8">
    <location>
        <begin position="306"/>
        <end position="328"/>
    </location>
</feature>
<dbReference type="Gene3D" id="1.20.1740.10">
    <property type="entry name" value="Amino acid/polyamine transporter I"/>
    <property type="match status" value="1"/>
</dbReference>
<keyword evidence="8" id="KW-0997">Cell inner membrane</keyword>
<comment type="subcellular location">
    <subcellularLocation>
        <location evidence="8">Cell inner membrane</location>
        <topology evidence="8">Multi-pass membrane protein</topology>
    </subcellularLocation>
    <subcellularLocation>
        <location evidence="1">Cell membrane</location>
        <topology evidence="1">Multi-pass membrane protein</topology>
    </subcellularLocation>
</comment>
<keyword evidence="8" id="KW-0769">Symport</keyword>
<feature type="transmembrane region" description="Helical" evidence="8">
    <location>
        <begin position="61"/>
        <end position="82"/>
    </location>
</feature>
<dbReference type="NCBIfam" id="TIGR00835">
    <property type="entry name" value="agcS"/>
    <property type="match status" value="1"/>
</dbReference>
<feature type="transmembrane region" description="Helical" evidence="8">
    <location>
        <begin position="180"/>
        <end position="200"/>
    </location>
</feature>
<comment type="caution">
    <text evidence="9">The sequence shown here is derived from an EMBL/GenBank/DDBJ whole genome shotgun (WGS) entry which is preliminary data.</text>
</comment>
<dbReference type="PANTHER" id="PTHR30330">
    <property type="entry name" value="AGSS FAMILY TRANSPORTER, SODIUM-ALANINE"/>
    <property type="match status" value="1"/>
</dbReference>
<feature type="transmembrane region" description="Helical" evidence="8">
    <location>
        <begin position="348"/>
        <end position="366"/>
    </location>
</feature>
<keyword evidence="4" id="KW-1003">Cell membrane</keyword>
<feature type="transmembrane region" description="Helical" evidence="8">
    <location>
        <begin position="386"/>
        <end position="407"/>
    </location>
</feature>
<evidence type="ECO:0000256" key="6">
    <source>
        <dbReference type="ARBA" id="ARBA00022989"/>
    </source>
</evidence>
<feature type="transmembrane region" description="Helical" evidence="8">
    <location>
        <begin position="413"/>
        <end position="434"/>
    </location>
</feature>
<dbReference type="PANTHER" id="PTHR30330:SF3">
    <property type="entry name" value="TRANSCRIPTIONAL REGULATOR, LRP FAMILY"/>
    <property type="match status" value="1"/>
</dbReference>
<name>A0ABV3Z6T0_9PROT</name>
<proteinExistence type="inferred from homology"/>
<evidence type="ECO:0000256" key="1">
    <source>
        <dbReference type="ARBA" id="ARBA00004651"/>
    </source>
</evidence>
<keyword evidence="7 8" id="KW-0472">Membrane</keyword>
<evidence type="ECO:0000256" key="4">
    <source>
        <dbReference type="ARBA" id="ARBA00022475"/>
    </source>
</evidence>
<feature type="transmembrane region" description="Helical" evidence="8">
    <location>
        <begin position="248"/>
        <end position="268"/>
    </location>
</feature>
<protein>
    <submittedName>
        <fullName evidence="9">Alanine/glycine:cation symporter family protein</fullName>
    </submittedName>
</protein>